<dbReference type="RefSeq" id="WP_289167231.1">
    <property type="nucleotide sequence ID" value="NZ_JASZZN010000032.1"/>
</dbReference>
<name>A0ABT7PRP3_9BACT</name>
<proteinExistence type="predicted"/>
<accession>A0ABT7PRP3</accession>
<keyword evidence="3" id="KW-1185">Reference proteome</keyword>
<organism evidence="2 3">
    <name type="scientific">Roseiconus lacunae</name>
    <dbReference type="NCBI Taxonomy" id="2605694"/>
    <lineage>
        <taxon>Bacteria</taxon>
        <taxon>Pseudomonadati</taxon>
        <taxon>Planctomycetota</taxon>
        <taxon>Planctomycetia</taxon>
        <taxon>Pirellulales</taxon>
        <taxon>Pirellulaceae</taxon>
        <taxon>Roseiconus</taxon>
    </lineage>
</organism>
<evidence type="ECO:0000313" key="3">
    <source>
        <dbReference type="Proteomes" id="UP001239462"/>
    </source>
</evidence>
<gene>
    <name evidence="2" type="ORF">QTN89_27185</name>
</gene>
<reference evidence="2 3" key="1">
    <citation type="submission" date="2023-06" db="EMBL/GenBank/DDBJ databases">
        <title>Roseiconus lacunae JC819 isolated from Gulf of Mannar region, Tamil Nadu.</title>
        <authorList>
            <person name="Pk S."/>
            <person name="Ch S."/>
            <person name="Ch V.R."/>
        </authorList>
    </citation>
    <scope>NUCLEOTIDE SEQUENCE [LARGE SCALE GENOMIC DNA]</scope>
    <source>
        <strain evidence="2 3">JC819</strain>
    </source>
</reference>
<evidence type="ECO:0000313" key="2">
    <source>
        <dbReference type="EMBL" id="MDM4019169.1"/>
    </source>
</evidence>
<dbReference type="EMBL" id="JASZZN010000032">
    <property type="protein sequence ID" value="MDM4019169.1"/>
    <property type="molecule type" value="Genomic_DNA"/>
</dbReference>
<feature type="region of interest" description="Disordered" evidence="1">
    <location>
        <begin position="346"/>
        <end position="391"/>
    </location>
</feature>
<comment type="caution">
    <text evidence="2">The sequence shown here is derived from an EMBL/GenBank/DDBJ whole genome shotgun (WGS) entry which is preliminary data.</text>
</comment>
<evidence type="ECO:0000256" key="1">
    <source>
        <dbReference type="SAM" id="MobiDB-lite"/>
    </source>
</evidence>
<feature type="region of interest" description="Disordered" evidence="1">
    <location>
        <begin position="207"/>
        <end position="233"/>
    </location>
</feature>
<protein>
    <submittedName>
        <fullName evidence="2">Uncharacterized protein</fullName>
    </submittedName>
</protein>
<feature type="compositionally biased region" description="Basic and acidic residues" evidence="1">
    <location>
        <begin position="362"/>
        <end position="385"/>
    </location>
</feature>
<dbReference type="Proteomes" id="UP001239462">
    <property type="component" value="Unassembled WGS sequence"/>
</dbReference>
<sequence>MIQSTKLSGKRISPRKNSLSRRPLNVERLEMRTMLAATIEPLEFGIDVPPRHAVLEANYRTGASLFSTVVNLQRPHLAIEFEPAHGDEFAFTFEGEPIKVFVLEEFEHAHDLEFTEVFARLEPLRRQPSIRSAVSVVPSLVKFESVSPDNEVVQVNAPNAIPVETADTDLNLLEQTLDTLAKDRSASPVQGPALIPAQPIVREQSGNQGQWERSFGHPDVGTTALPRDLEPIEDDDDEGGLIELKSFSLESDADAPPPARLSNNIWHIDLQAAPATAPTEVGGPTAPIAHPDARPVTSPTTPDGGLIKIASNQLPSSLENRSQTGLRIQLDPNVGHIRNFQLADAPGLDSDLESDPSSELVSRWERPDALKSKRITRKDQADEPQPHGVSWSGLLVAGSLLLTTSASDSDEVGDPQE</sequence>